<comment type="subcellular location">
    <subcellularLocation>
        <location evidence="1">Cell envelope</location>
    </subcellularLocation>
</comment>
<dbReference type="PROSITE" id="PS00356">
    <property type="entry name" value="HTH_LACI_1"/>
    <property type="match status" value="1"/>
</dbReference>
<dbReference type="Pfam" id="PF13407">
    <property type="entry name" value="Peripla_BP_4"/>
    <property type="match status" value="1"/>
</dbReference>
<dbReference type="Gene3D" id="1.10.260.40">
    <property type="entry name" value="lambda repressor-like DNA-binding domains"/>
    <property type="match status" value="1"/>
</dbReference>
<dbReference type="Proteomes" id="UP000550508">
    <property type="component" value="Unassembled WGS sequence"/>
</dbReference>
<dbReference type="InterPro" id="IPR010982">
    <property type="entry name" value="Lambda_DNA-bd_dom_sf"/>
</dbReference>
<dbReference type="GO" id="GO:0030246">
    <property type="term" value="F:carbohydrate binding"/>
    <property type="evidence" value="ECO:0007669"/>
    <property type="project" value="UniProtKB-ARBA"/>
</dbReference>
<dbReference type="PANTHER" id="PTHR46847">
    <property type="entry name" value="D-ALLOSE-BINDING PERIPLASMIC PROTEIN-RELATED"/>
    <property type="match status" value="1"/>
</dbReference>
<dbReference type="Pfam" id="PF00356">
    <property type="entry name" value="LacI"/>
    <property type="match status" value="1"/>
</dbReference>
<dbReference type="GO" id="GO:0030313">
    <property type="term" value="C:cell envelope"/>
    <property type="evidence" value="ECO:0007669"/>
    <property type="project" value="UniProtKB-SubCell"/>
</dbReference>
<evidence type="ECO:0000256" key="3">
    <source>
        <dbReference type="ARBA" id="ARBA00022729"/>
    </source>
</evidence>
<dbReference type="InterPro" id="IPR000843">
    <property type="entry name" value="HTH_LacI"/>
</dbReference>
<keyword evidence="6" id="KW-1185">Reference proteome</keyword>
<dbReference type="GO" id="GO:0003677">
    <property type="term" value="F:DNA binding"/>
    <property type="evidence" value="ECO:0007669"/>
    <property type="project" value="UniProtKB-KW"/>
</dbReference>
<dbReference type="InterPro" id="IPR025997">
    <property type="entry name" value="SBP_2_dom"/>
</dbReference>
<evidence type="ECO:0000259" key="4">
    <source>
        <dbReference type="PROSITE" id="PS50932"/>
    </source>
</evidence>
<protein>
    <submittedName>
        <fullName evidence="5">LacI family DNA-binding transcriptional regulator</fullName>
    </submittedName>
</protein>
<evidence type="ECO:0000313" key="6">
    <source>
        <dbReference type="Proteomes" id="UP000550508"/>
    </source>
</evidence>
<keyword evidence="5" id="KW-0238">DNA-binding</keyword>
<keyword evidence="3" id="KW-0732">Signal</keyword>
<dbReference type="EMBL" id="JABUMX010000001">
    <property type="protein sequence ID" value="NTS30805.1"/>
    <property type="molecule type" value="Genomic_DNA"/>
</dbReference>
<name>A0A849VKS5_9HYPH</name>
<comment type="similarity">
    <text evidence="2">Belongs to the bacterial solute-binding protein 2 family.</text>
</comment>
<gene>
    <name evidence="5" type="ORF">HQ945_06030</name>
</gene>
<dbReference type="CDD" id="cd06307">
    <property type="entry name" value="PBP1_sugar_binding"/>
    <property type="match status" value="1"/>
</dbReference>
<dbReference type="AlphaFoldDB" id="A0A849VKS5"/>
<dbReference type="RefSeq" id="WP_174207803.1">
    <property type="nucleotide sequence ID" value="NZ_JABUMX010000001.1"/>
</dbReference>
<evidence type="ECO:0000313" key="5">
    <source>
        <dbReference type="EMBL" id="NTS30805.1"/>
    </source>
</evidence>
<dbReference type="SUPFAM" id="SSF53822">
    <property type="entry name" value="Periplasmic binding protein-like I"/>
    <property type="match status" value="1"/>
</dbReference>
<dbReference type="PANTHER" id="PTHR46847:SF1">
    <property type="entry name" value="D-ALLOSE-BINDING PERIPLASMIC PROTEIN-RELATED"/>
    <property type="match status" value="1"/>
</dbReference>
<dbReference type="PROSITE" id="PS50932">
    <property type="entry name" value="HTH_LACI_2"/>
    <property type="match status" value="1"/>
</dbReference>
<accession>A0A849VKS5</accession>
<dbReference type="SUPFAM" id="SSF47413">
    <property type="entry name" value="lambda repressor-like DNA-binding domains"/>
    <property type="match status" value="1"/>
</dbReference>
<organism evidence="5 6">
    <name type="scientific">Phyllobacterium pellucidum</name>
    <dbReference type="NCBI Taxonomy" id="2740464"/>
    <lineage>
        <taxon>Bacteria</taxon>
        <taxon>Pseudomonadati</taxon>
        <taxon>Pseudomonadota</taxon>
        <taxon>Alphaproteobacteria</taxon>
        <taxon>Hyphomicrobiales</taxon>
        <taxon>Phyllobacteriaceae</taxon>
        <taxon>Phyllobacterium</taxon>
    </lineage>
</organism>
<dbReference type="SMART" id="SM00354">
    <property type="entry name" value="HTH_LACI"/>
    <property type="match status" value="1"/>
</dbReference>
<proteinExistence type="inferred from homology"/>
<dbReference type="GO" id="GO:0006355">
    <property type="term" value="P:regulation of DNA-templated transcription"/>
    <property type="evidence" value="ECO:0007669"/>
    <property type="project" value="InterPro"/>
</dbReference>
<sequence>MARKKVILSEVAELAGVGIATVDRLLNERGNVKPETALKIIRAARQLGLQRILPATYHKGLRLEVILARPYLPLIKRMNQAFMQLAPSLDRSVTIQRSLLKDDKAEHIAERIRATTCNAVIIYAQEDPAIIGAVGAITAAGIPVITVISDLPTSARFAYAGIDHYAAGRTAGYFMAKFARQPGRVIALCYDLGIRGHADRIRGLTDAINVHGAGLTLAERLEGRDDSEISERLLVDALKCHRNIVGVYNAGAPNDAVELALRKSALQQQPIFIGHELTPQSCKMLREGTMTLAIDQNPQQQARLAVDILLHHFGYAEHPEFKTPYSATIDFTLHGPENVGKTSDRTAS</sequence>
<reference evidence="5 6" key="1">
    <citation type="submission" date="2020-05" db="EMBL/GenBank/DDBJ databases">
        <authorList>
            <person name="Kim M.K."/>
        </authorList>
    </citation>
    <scope>NUCLEOTIDE SEQUENCE [LARGE SCALE GENOMIC DNA]</scope>
    <source>
        <strain evidence="5 6">BT25</strain>
    </source>
</reference>
<comment type="caution">
    <text evidence="5">The sequence shown here is derived from an EMBL/GenBank/DDBJ whole genome shotgun (WGS) entry which is preliminary data.</text>
</comment>
<feature type="domain" description="HTH lacI-type" evidence="4">
    <location>
        <begin position="6"/>
        <end position="63"/>
    </location>
</feature>
<evidence type="ECO:0000256" key="2">
    <source>
        <dbReference type="ARBA" id="ARBA00007639"/>
    </source>
</evidence>
<dbReference type="CDD" id="cd01392">
    <property type="entry name" value="HTH_LacI"/>
    <property type="match status" value="1"/>
</dbReference>
<dbReference type="InterPro" id="IPR028082">
    <property type="entry name" value="Peripla_BP_I"/>
</dbReference>
<dbReference type="Gene3D" id="3.40.50.2300">
    <property type="match status" value="2"/>
</dbReference>
<evidence type="ECO:0000256" key="1">
    <source>
        <dbReference type="ARBA" id="ARBA00004196"/>
    </source>
</evidence>